<comment type="caution">
    <text evidence="1">The sequence shown here is derived from an EMBL/GenBank/DDBJ whole genome shotgun (WGS) entry which is preliminary data.</text>
</comment>
<proteinExistence type="predicted"/>
<dbReference type="Proteomes" id="UP001223586">
    <property type="component" value="Unassembled WGS sequence"/>
</dbReference>
<keyword evidence="2" id="KW-1185">Reference proteome</keyword>
<dbReference type="InterPro" id="IPR008878">
    <property type="entry name" value="Transposase_IS66_Orf2"/>
</dbReference>
<dbReference type="Pfam" id="PF05717">
    <property type="entry name" value="TnpB_IS66"/>
    <property type="match status" value="1"/>
</dbReference>
<gene>
    <name evidence="1" type="ORF">J2S08_001797</name>
</gene>
<accession>A0ABT9WRP6</accession>
<evidence type="ECO:0008006" key="3">
    <source>
        <dbReference type="Google" id="ProtNLM"/>
    </source>
</evidence>
<evidence type="ECO:0000313" key="1">
    <source>
        <dbReference type="EMBL" id="MDQ0175961.1"/>
    </source>
</evidence>
<protein>
    <recommendedName>
        <fullName evidence="3">Spore coat protein</fullName>
    </recommendedName>
</protein>
<organism evidence="1 2">
    <name type="scientific">Bacillus chungangensis</name>
    <dbReference type="NCBI Taxonomy" id="587633"/>
    <lineage>
        <taxon>Bacteria</taxon>
        <taxon>Bacillati</taxon>
        <taxon>Bacillota</taxon>
        <taxon>Bacilli</taxon>
        <taxon>Bacillales</taxon>
        <taxon>Bacillaceae</taxon>
        <taxon>Bacillus</taxon>
    </lineage>
</organism>
<dbReference type="EMBL" id="JAUSTT010000009">
    <property type="protein sequence ID" value="MDQ0175961.1"/>
    <property type="molecule type" value="Genomic_DNA"/>
</dbReference>
<reference evidence="1 2" key="1">
    <citation type="submission" date="2023-07" db="EMBL/GenBank/DDBJ databases">
        <title>Genomic Encyclopedia of Type Strains, Phase IV (KMG-IV): sequencing the most valuable type-strain genomes for metagenomic binning, comparative biology and taxonomic classification.</title>
        <authorList>
            <person name="Goeker M."/>
        </authorList>
    </citation>
    <scope>NUCLEOTIDE SEQUENCE [LARGE SCALE GENOMIC DNA]</scope>
    <source>
        <strain evidence="1 2">DSM 23837</strain>
    </source>
</reference>
<name>A0ABT9WRP6_9BACI</name>
<dbReference type="RefSeq" id="WP_307228718.1">
    <property type="nucleotide sequence ID" value="NZ_JBHRZQ010000013.1"/>
</dbReference>
<evidence type="ECO:0000313" key="2">
    <source>
        <dbReference type="Proteomes" id="UP001223586"/>
    </source>
</evidence>
<sequence>MKQDYTSVKNIYIICGKTDMRKGIDRLATLIQDSFELDPYSDSINSHEPTKSRAVKKNESIVEAETERSVYAANSTLNRTFIWLQNREIQILPDGQGSLLEDNQSFDDSEHTEEQSQQTVPYTVIRKVHKKKRNDSLRDGVEAEKIHHHPDNTICDCCQYQLIEIGGTVVREEANCR</sequence>